<evidence type="ECO:0000313" key="3">
    <source>
        <dbReference type="Proteomes" id="UP001057375"/>
    </source>
</evidence>
<keyword evidence="1" id="KW-0472">Membrane</keyword>
<feature type="transmembrane region" description="Helical" evidence="1">
    <location>
        <begin position="47"/>
        <end position="64"/>
    </location>
</feature>
<feature type="transmembrane region" description="Helical" evidence="1">
    <location>
        <begin position="21"/>
        <end position="40"/>
    </location>
</feature>
<name>A0ABQ5KXB1_9EUKA</name>
<dbReference type="PANTHER" id="PTHR43849:SF2">
    <property type="entry name" value="BLL3936 PROTEIN"/>
    <property type="match status" value="1"/>
</dbReference>
<feature type="non-terminal residue" evidence="2">
    <location>
        <position position="99"/>
    </location>
</feature>
<keyword evidence="1" id="KW-0812">Transmembrane</keyword>
<dbReference type="PANTHER" id="PTHR43849">
    <property type="entry name" value="BLL3936 PROTEIN"/>
    <property type="match status" value="1"/>
</dbReference>
<protein>
    <submittedName>
        <fullName evidence="2">TRAP transporter permease</fullName>
    </submittedName>
</protein>
<proteinExistence type="predicted"/>
<keyword evidence="1" id="KW-1133">Transmembrane helix</keyword>
<comment type="caution">
    <text evidence="2">The sequence shown here is derived from an EMBL/GenBank/DDBJ whole genome shotgun (WGS) entry which is preliminary data.</text>
</comment>
<keyword evidence="3" id="KW-1185">Reference proteome</keyword>
<evidence type="ECO:0000256" key="1">
    <source>
        <dbReference type="SAM" id="Phobius"/>
    </source>
</evidence>
<accession>A0ABQ5KXB1</accession>
<evidence type="ECO:0000313" key="2">
    <source>
        <dbReference type="EMBL" id="GKT37084.1"/>
    </source>
</evidence>
<dbReference type="EMBL" id="BQXS01004383">
    <property type="protein sequence ID" value="GKT37084.1"/>
    <property type="molecule type" value="Genomic_DNA"/>
</dbReference>
<sequence>MGGAFAASYLVLFEEQLATRAGAPTTADIVVAVAGMLLLLEATRRALGPPLMVVALLFLTYTFAGPYMPDVIAHKGASLSKAMSHQWLTTEGVFGVALG</sequence>
<organism evidence="2 3">
    <name type="scientific">Aduncisulcus paluster</name>
    <dbReference type="NCBI Taxonomy" id="2918883"/>
    <lineage>
        <taxon>Eukaryota</taxon>
        <taxon>Metamonada</taxon>
        <taxon>Carpediemonas-like organisms</taxon>
        <taxon>Aduncisulcus</taxon>
    </lineage>
</organism>
<reference evidence="2" key="1">
    <citation type="submission" date="2022-03" db="EMBL/GenBank/DDBJ databases">
        <title>Draft genome sequence of Aduncisulcus paluster, a free-living microaerophilic Fornicata.</title>
        <authorList>
            <person name="Yuyama I."/>
            <person name="Kume K."/>
            <person name="Tamura T."/>
            <person name="Inagaki Y."/>
            <person name="Hashimoto T."/>
        </authorList>
    </citation>
    <scope>NUCLEOTIDE SEQUENCE</scope>
    <source>
        <strain evidence="2">NY0171</strain>
    </source>
</reference>
<dbReference type="Proteomes" id="UP001057375">
    <property type="component" value="Unassembled WGS sequence"/>
</dbReference>
<gene>
    <name evidence="2" type="ORF">ADUPG1_003261</name>
</gene>